<name>A0A1H6FIW9_9GAMM</name>
<evidence type="ECO:0000313" key="1">
    <source>
        <dbReference type="EMBL" id="SEH08964.1"/>
    </source>
</evidence>
<organism evidence="1 2">
    <name type="scientific">Candidatus Venteria ishoeyi</name>
    <dbReference type="NCBI Taxonomy" id="1899563"/>
    <lineage>
        <taxon>Bacteria</taxon>
        <taxon>Pseudomonadati</taxon>
        <taxon>Pseudomonadota</taxon>
        <taxon>Gammaproteobacteria</taxon>
        <taxon>Thiotrichales</taxon>
        <taxon>Thiotrichaceae</taxon>
        <taxon>Venteria</taxon>
    </lineage>
</organism>
<dbReference type="OrthoDB" id="195194at2"/>
<evidence type="ECO:0000313" key="2">
    <source>
        <dbReference type="Proteomes" id="UP000236724"/>
    </source>
</evidence>
<dbReference type="Proteomes" id="UP000236724">
    <property type="component" value="Unassembled WGS sequence"/>
</dbReference>
<sequence>MTETAAEQNDMQRVKINQETAKIAWLELQRFFANGSLIAVAEELDLVEVALHFSNDNKAPINTWMQAGKLGKVSDQQAQDWLAANTVFWSVVIKPWVLIQPVVNNNKI</sequence>
<gene>
    <name evidence="1" type="ORF">MBHS_04857</name>
</gene>
<dbReference type="EMBL" id="FMSV02000557">
    <property type="protein sequence ID" value="SEH08964.1"/>
    <property type="molecule type" value="Genomic_DNA"/>
</dbReference>
<protein>
    <recommendedName>
        <fullName evidence="3">DUF2288 domain-containing protein</fullName>
    </recommendedName>
</protein>
<proteinExistence type="predicted"/>
<keyword evidence="2" id="KW-1185">Reference proteome</keyword>
<dbReference type="Pfam" id="PF10052">
    <property type="entry name" value="DUF2288"/>
    <property type="match status" value="1"/>
</dbReference>
<dbReference type="RefSeq" id="WP_103922463.1">
    <property type="nucleotide sequence ID" value="NZ_FMSV02000557.1"/>
</dbReference>
<accession>A0A1H6FIW9</accession>
<dbReference type="AlphaFoldDB" id="A0A1H6FIW9"/>
<evidence type="ECO:0008006" key="3">
    <source>
        <dbReference type="Google" id="ProtNLM"/>
    </source>
</evidence>
<dbReference type="InterPro" id="IPR018741">
    <property type="entry name" value="DUF2288"/>
</dbReference>
<reference evidence="1 2" key="1">
    <citation type="submission" date="2016-10" db="EMBL/GenBank/DDBJ databases">
        <authorList>
            <person name="de Groot N.N."/>
        </authorList>
    </citation>
    <scope>NUCLEOTIDE SEQUENCE [LARGE SCALE GENOMIC DNA]</scope>
    <source>
        <strain evidence="1">MBHS1</strain>
    </source>
</reference>